<feature type="transmembrane region" description="Helical" evidence="1">
    <location>
        <begin position="46"/>
        <end position="67"/>
    </location>
</feature>
<dbReference type="PROSITE" id="PS51257">
    <property type="entry name" value="PROKAR_LIPOPROTEIN"/>
    <property type="match status" value="1"/>
</dbReference>
<keyword evidence="3" id="KW-1185">Reference proteome</keyword>
<evidence type="ECO:0000256" key="1">
    <source>
        <dbReference type="SAM" id="Phobius"/>
    </source>
</evidence>
<proteinExistence type="predicted"/>
<keyword evidence="1" id="KW-1133">Transmembrane helix</keyword>
<organism evidence="2 3">
    <name type="scientific">Zavarzinia aquatilis</name>
    <dbReference type="NCBI Taxonomy" id="2211142"/>
    <lineage>
        <taxon>Bacteria</taxon>
        <taxon>Pseudomonadati</taxon>
        <taxon>Pseudomonadota</taxon>
        <taxon>Alphaproteobacteria</taxon>
        <taxon>Rhodospirillales</taxon>
        <taxon>Zavarziniaceae</taxon>
        <taxon>Zavarzinia</taxon>
    </lineage>
</organism>
<feature type="transmembrane region" description="Helical" evidence="1">
    <location>
        <begin position="147"/>
        <end position="170"/>
    </location>
</feature>
<feature type="transmembrane region" description="Helical" evidence="1">
    <location>
        <begin position="79"/>
        <end position="100"/>
    </location>
</feature>
<dbReference type="AlphaFoldDB" id="A0A317E884"/>
<dbReference type="RefSeq" id="WP_109906398.1">
    <property type="nucleotide sequence ID" value="NZ_QGLE01000007.1"/>
</dbReference>
<feature type="transmembrane region" description="Helical" evidence="1">
    <location>
        <begin position="12"/>
        <end position="34"/>
    </location>
</feature>
<dbReference type="OrthoDB" id="1814621at2"/>
<name>A0A317E884_9PROT</name>
<accession>A0A317E884</accession>
<feature type="transmembrane region" description="Helical" evidence="1">
    <location>
        <begin position="120"/>
        <end position="140"/>
    </location>
</feature>
<feature type="transmembrane region" description="Helical" evidence="1">
    <location>
        <begin position="291"/>
        <end position="309"/>
    </location>
</feature>
<feature type="transmembrane region" description="Helical" evidence="1">
    <location>
        <begin position="208"/>
        <end position="234"/>
    </location>
</feature>
<evidence type="ECO:0000313" key="2">
    <source>
        <dbReference type="EMBL" id="PWR21315.1"/>
    </source>
</evidence>
<feature type="transmembrane region" description="Helical" evidence="1">
    <location>
        <begin position="365"/>
        <end position="381"/>
    </location>
</feature>
<sequence length="515" mass="54867">MNPEFRSFSYQHAFSAFLLVAGIAGCGALAAWLGQDAGWDLRNYHWYVPYAVIGGRLGFDILPSFMGPTFHNPGIDMPFWLAVHLLGPQGATILLGAVQGLNILPLYLIARRALPALPPVGAALLALAGIFGAMNIGLLGATAGDNLLSLFVLCAIAALLSGPRGLWLAGLVAGAGFGLKPVLAPFIVGLALTVIGCEAFRPGGFRRIAGFALCGIAGTLLTGGWWMAILYMHFGNPLMPYFNDVFASAYVPARTYSDPGFTAGLPWPRIQLPFLAGIVDHVAAEAVFTDIRLPAAYLGAIGLVLAAVFGRLRGAALRLGLVVVLTLMVWSVIFAIYRYVLAFEMLGPLLMAAALMVWIGRRGPALVAATLAVVVILAVTRPPETERVDFAADLTGVEVPPIDDPAHTLVLMAGLTPAAFLIPSFPAEIRFLRFDGYWIEPAETGALYAREIRAALDDAAYRRLILFNPEEEERVVPALASLRPGLTLGACRPVPHRFARAGTNGGRFVLCEIEG</sequence>
<dbReference type="EMBL" id="QGLE01000007">
    <property type="protein sequence ID" value="PWR21315.1"/>
    <property type="molecule type" value="Genomic_DNA"/>
</dbReference>
<keyword evidence="1" id="KW-0812">Transmembrane</keyword>
<evidence type="ECO:0000313" key="3">
    <source>
        <dbReference type="Proteomes" id="UP000245461"/>
    </source>
</evidence>
<protein>
    <recommendedName>
        <fullName evidence="4">DUF2029 domain-containing protein</fullName>
    </recommendedName>
</protein>
<comment type="caution">
    <text evidence="2">The sequence shown here is derived from an EMBL/GenBank/DDBJ whole genome shotgun (WGS) entry which is preliminary data.</text>
</comment>
<feature type="transmembrane region" description="Helical" evidence="1">
    <location>
        <begin position="316"/>
        <end position="333"/>
    </location>
</feature>
<dbReference type="Proteomes" id="UP000245461">
    <property type="component" value="Unassembled WGS sequence"/>
</dbReference>
<reference evidence="2 3" key="1">
    <citation type="submission" date="2018-05" db="EMBL/GenBank/DDBJ databases">
        <title>Zavarzinia sp. HR-AS.</title>
        <authorList>
            <person name="Lee Y."/>
            <person name="Jeon C.O."/>
        </authorList>
    </citation>
    <scope>NUCLEOTIDE SEQUENCE [LARGE SCALE GENOMIC DNA]</scope>
    <source>
        <strain evidence="2 3">HR-AS</strain>
    </source>
</reference>
<keyword evidence="1" id="KW-0472">Membrane</keyword>
<gene>
    <name evidence="2" type="ORF">DKG74_12785</name>
</gene>
<feature type="transmembrane region" description="Helical" evidence="1">
    <location>
        <begin position="182"/>
        <end position="201"/>
    </location>
</feature>
<evidence type="ECO:0008006" key="4">
    <source>
        <dbReference type="Google" id="ProtNLM"/>
    </source>
</evidence>